<sequence length="151" mass="17069">MMEYLDRLIETCNKAKTTSSIAEFKVTSFDDIPDIERGIYIIQEIGGNSDFTYQSFVDFKQKKLKACSRVNAPSSVLYVGSSTTGLKKRLKQHLISCPDKTYSLHMYAWFEGAYEVRILQYDAPSEIIQLIEDGISFELSPAFGKQGGNNK</sequence>
<comment type="caution">
    <text evidence="1">The sequence shown here is derived from an EMBL/GenBank/DDBJ whole genome shotgun (WGS) entry which is preliminary data.</text>
</comment>
<protein>
    <recommendedName>
        <fullName evidence="3">GIY-YIG domain-containing protein</fullName>
    </recommendedName>
</protein>
<organism evidence="1 2">
    <name type="scientific">Vibrio nigripulchritudo SOn1</name>
    <dbReference type="NCBI Taxonomy" id="1238450"/>
    <lineage>
        <taxon>Bacteria</taxon>
        <taxon>Pseudomonadati</taxon>
        <taxon>Pseudomonadota</taxon>
        <taxon>Gammaproteobacteria</taxon>
        <taxon>Vibrionales</taxon>
        <taxon>Vibrionaceae</taxon>
        <taxon>Vibrio</taxon>
    </lineage>
</organism>
<evidence type="ECO:0008006" key="3">
    <source>
        <dbReference type="Google" id="ProtNLM"/>
    </source>
</evidence>
<accession>A0AAV2VZC0</accession>
<proteinExistence type="predicted"/>
<name>A0AAV2VZC0_9VIBR</name>
<gene>
    <name evidence="1" type="ORF">VIBNISOn1_970144</name>
</gene>
<dbReference type="EMBL" id="CAOF01000194">
    <property type="protein sequence ID" value="CCO50120.1"/>
    <property type="molecule type" value="Genomic_DNA"/>
</dbReference>
<evidence type="ECO:0000313" key="2">
    <source>
        <dbReference type="Proteomes" id="UP000018211"/>
    </source>
</evidence>
<dbReference type="AlphaFoldDB" id="A0AAV2VZC0"/>
<dbReference type="RefSeq" id="WP_022614015.1">
    <property type="nucleotide sequence ID" value="NZ_LK391965.1"/>
</dbReference>
<dbReference type="Proteomes" id="UP000018211">
    <property type="component" value="Unassembled WGS sequence"/>
</dbReference>
<reference evidence="1 2" key="1">
    <citation type="journal article" date="2013" name="ISME J.">
        <title>Comparative genomics of pathogenic lineages of Vibrio nigripulchritudo identifies virulence-associated traits.</title>
        <authorList>
            <person name="Goudenege D."/>
            <person name="Labreuche Y."/>
            <person name="Krin E."/>
            <person name="Ansquer D."/>
            <person name="Mangenot S."/>
            <person name="Calteau A."/>
            <person name="Medigue C."/>
            <person name="Mazel D."/>
            <person name="Polz M.F."/>
            <person name="Le Roux F."/>
        </authorList>
    </citation>
    <scope>NUCLEOTIDE SEQUENCE [LARGE SCALE GENOMIC DNA]</scope>
    <source>
        <strain evidence="1 2">SOn1</strain>
    </source>
</reference>
<evidence type="ECO:0000313" key="1">
    <source>
        <dbReference type="EMBL" id="CCO50120.1"/>
    </source>
</evidence>